<dbReference type="Pfam" id="PF11776">
    <property type="entry name" value="RcnB"/>
    <property type="match status" value="1"/>
</dbReference>
<organism evidence="2 3">
    <name type="scientific">Mycoplana dimorpha</name>
    <dbReference type="NCBI Taxonomy" id="28320"/>
    <lineage>
        <taxon>Bacteria</taxon>
        <taxon>Pseudomonadati</taxon>
        <taxon>Pseudomonadota</taxon>
        <taxon>Alphaproteobacteria</taxon>
        <taxon>Hyphomicrobiales</taxon>
        <taxon>Rhizobiaceae</taxon>
        <taxon>Mycoplana</taxon>
    </lineage>
</organism>
<evidence type="ECO:0000313" key="2">
    <source>
        <dbReference type="EMBL" id="PTM95318.1"/>
    </source>
</evidence>
<sequence length="112" mass="13164">MKKLFAILIATSVLTAPFSAAQAHDPRPPVRHHHVDKKVMTKHERREIIRHHRWKKGQKLSRAERRHVVHPRDYRRYRLHAPRYGQQWVRVNEQVLLISAATGLILGMAAAY</sequence>
<keyword evidence="3" id="KW-1185">Reference proteome</keyword>
<dbReference type="InterPro" id="IPR024572">
    <property type="entry name" value="RcnB"/>
</dbReference>
<proteinExistence type="predicted"/>
<reference evidence="2 3" key="1">
    <citation type="submission" date="2018-04" db="EMBL/GenBank/DDBJ databases">
        <title>Genomic Encyclopedia of Type Strains, Phase IV (KMG-IV): sequencing the most valuable type-strain genomes for metagenomic binning, comparative biology and taxonomic classification.</title>
        <authorList>
            <person name="Goeker M."/>
        </authorList>
    </citation>
    <scope>NUCLEOTIDE SEQUENCE [LARGE SCALE GENOMIC DNA]</scope>
    <source>
        <strain evidence="2 3">DSM 7138</strain>
    </source>
</reference>
<accession>A0A2T5B8K5</accession>
<dbReference type="Proteomes" id="UP000241247">
    <property type="component" value="Unassembled WGS sequence"/>
</dbReference>
<dbReference type="EMBL" id="PZZZ01000004">
    <property type="protein sequence ID" value="PTM95318.1"/>
    <property type="molecule type" value="Genomic_DNA"/>
</dbReference>
<gene>
    <name evidence="2" type="ORF">C7449_104396</name>
</gene>
<dbReference type="Gene3D" id="3.10.450.160">
    <property type="entry name" value="inner membrane protein cigr"/>
    <property type="match status" value="1"/>
</dbReference>
<name>A0A2T5B8K5_MYCDI</name>
<keyword evidence="1" id="KW-0732">Signal</keyword>
<comment type="caution">
    <text evidence="2">The sequence shown here is derived from an EMBL/GenBank/DDBJ whole genome shotgun (WGS) entry which is preliminary data.</text>
</comment>
<protein>
    <submittedName>
        <fullName evidence="2">Ni/Co efflux regulator RcnB</fullName>
    </submittedName>
</protein>
<feature type="chain" id="PRO_5015678493" evidence="1">
    <location>
        <begin position="24"/>
        <end position="112"/>
    </location>
</feature>
<evidence type="ECO:0000256" key="1">
    <source>
        <dbReference type="SAM" id="SignalP"/>
    </source>
</evidence>
<dbReference type="RefSeq" id="WP_108003028.1">
    <property type="nucleotide sequence ID" value="NZ_JBHEEX010000007.1"/>
</dbReference>
<dbReference type="AlphaFoldDB" id="A0A2T5B8K5"/>
<feature type="signal peptide" evidence="1">
    <location>
        <begin position="1"/>
        <end position="23"/>
    </location>
</feature>
<evidence type="ECO:0000313" key="3">
    <source>
        <dbReference type="Proteomes" id="UP000241247"/>
    </source>
</evidence>
<dbReference type="OrthoDB" id="9808839at2"/>